<feature type="region of interest" description="Disordered" evidence="2">
    <location>
        <begin position="758"/>
        <end position="783"/>
    </location>
</feature>
<proteinExistence type="predicted"/>
<protein>
    <submittedName>
        <fullName evidence="4">Vanomycin resistance protein VanB</fullName>
    </submittedName>
</protein>
<feature type="domain" description="G5" evidence="3">
    <location>
        <begin position="683"/>
        <end position="762"/>
    </location>
</feature>
<dbReference type="PANTHER" id="PTHR35788">
    <property type="entry name" value="EXPORTED PROTEIN-RELATED"/>
    <property type="match status" value="1"/>
</dbReference>
<dbReference type="InterPro" id="IPR007391">
    <property type="entry name" value="Vancomycin_resist_VanW"/>
</dbReference>
<dbReference type="Pfam" id="PF12229">
    <property type="entry name" value="PG_binding_4"/>
    <property type="match status" value="1"/>
</dbReference>
<feature type="compositionally biased region" description="Low complexity" evidence="2">
    <location>
        <begin position="29"/>
        <end position="61"/>
    </location>
</feature>
<accession>A0A423UHX0</accession>
<evidence type="ECO:0000256" key="1">
    <source>
        <dbReference type="ARBA" id="ARBA00022729"/>
    </source>
</evidence>
<dbReference type="InterPro" id="IPR022029">
    <property type="entry name" value="YoaR-like_PG-bd"/>
</dbReference>
<name>A0A423UHX0_9ACTN</name>
<feature type="region of interest" description="Disordered" evidence="2">
    <location>
        <begin position="1"/>
        <end position="102"/>
    </location>
</feature>
<dbReference type="Pfam" id="PF07501">
    <property type="entry name" value="G5"/>
    <property type="match status" value="1"/>
</dbReference>
<dbReference type="Gene3D" id="2.20.230.10">
    <property type="entry name" value="Resuscitation-promoting factor rpfb"/>
    <property type="match status" value="1"/>
</dbReference>
<dbReference type="InterPro" id="IPR011098">
    <property type="entry name" value="G5_dom"/>
</dbReference>
<evidence type="ECO:0000256" key="2">
    <source>
        <dbReference type="SAM" id="MobiDB-lite"/>
    </source>
</evidence>
<dbReference type="PROSITE" id="PS51109">
    <property type="entry name" value="G5"/>
    <property type="match status" value="1"/>
</dbReference>
<evidence type="ECO:0000313" key="4">
    <source>
        <dbReference type="EMBL" id="ROT88561.1"/>
    </source>
</evidence>
<dbReference type="AlphaFoldDB" id="A0A423UHX0"/>
<organism evidence="4 5">
    <name type="scientific">Gordonibacter urolithinfaciens</name>
    <dbReference type="NCBI Taxonomy" id="1335613"/>
    <lineage>
        <taxon>Bacteria</taxon>
        <taxon>Bacillati</taxon>
        <taxon>Actinomycetota</taxon>
        <taxon>Coriobacteriia</taxon>
        <taxon>Eggerthellales</taxon>
        <taxon>Eggerthellaceae</taxon>
        <taxon>Gordonibacter</taxon>
    </lineage>
</organism>
<dbReference type="InterPro" id="IPR052913">
    <property type="entry name" value="Glycopeptide_resist_protein"/>
</dbReference>
<feature type="compositionally biased region" description="Gly residues" evidence="2">
    <location>
        <begin position="1"/>
        <end position="10"/>
    </location>
</feature>
<dbReference type="Proteomes" id="UP000285258">
    <property type="component" value="Unassembled WGS sequence"/>
</dbReference>
<comment type="caution">
    <text evidence="4">The sequence shown here is derived from an EMBL/GenBank/DDBJ whole genome shotgun (WGS) entry which is preliminary data.</text>
</comment>
<evidence type="ECO:0000313" key="5">
    <source>
        <dbReference type="Proteomes" id="UP000285258"/>
    </source>
</evidence>
<dbReference type="SMART" id="SM01208">
    <property type="entry name" value="G5"/>
    <property type="match status" value="1"/>
</dbReference>
<sequence>MAGRTPGTGGAPRRQRTDPQPASRQGPLRPASRAAKGPAAGAGRASSPASPKAGRPSARASHAAATRKGGASPARGQASPSYNAPLLWTKGAPGKPPAGGPVRRALGFTGRALLSVLALAGRGASWAARSLGSLVRRSRVALAVTVLAAALVAGGAVDFGLNWGKAYAGVSIGEVDVSGKDAEEMRALVEQAYAARLAAGSATVFASDDAAARVADAAAQAEDEALAEQRSVEEARAAKQLWTADATALGAVLPAEQLVEEALAVGREEGGLGARLAALFGGWTVEVRADYDAGALEELAADIDATIGSPRVDFGLAVDAGQARVTEGHDGSMVDRAAFARELDRAYLTSPDGRGSFVARAEYAPLRIDRNEAQAACDAVNAAIADGARFTWAGTSWEATAADLGEWVVATPVEHDGGWVLAPSLDEAKAKPAILAHVQQTRTGDPVHVTFERADDEVRVRTDGAGEVPLAAETARALDAALFGAGDGAGGDGGSASAHRPGPGQPVEVAVGSGTAPETSTFDEAVSLGLVAEISSYTTEFTSGAGTENRNHNIRLVSDLLNNSVAPAGGTWSFNGTSGECNAERGFLGAGAIIDGEYDDAVGGGICQVATTVFNAVYDAGYPVPTRHNHSLYIASYPAGRDAAVSWDELDLVWKNDGASDVLMRTSYTDTSVTVTLYGVDPGYHVSTDVGEWTEGEKHKTKTERDDSMAPGTSYVKTAGTDGRKITVIRTVTSSDGSILHEDPFYSTYDPITEVVVAGPETQEKTDGAAAGDDAAKKQNEER</sequence>
<evidence type="ECO:0000259" key="3">
    <source>
        <dbReference type="PROSITE" id="PS51109"/>
    </source>
</evidence>
<keyword evidence="1" id="KW-0732">Signal</keyword>
<gene>
    <name evidence="4" type="ORF">DMP12_11860</name>
</gene>
<dbReference type="Pfam" id="PF04294">
    <property type="entry name" value="VanW"/>
    <property type="match status" value="1"/>
</dbReference>
<feature type="compositionally biased region" description="Basic and acidic residues" evidence="2">
    <location>
        <begin position="774"/>
        <end position="783"/>
    </location>
</feature>
<dbReference type="PANTHER" id="PTHR35788:SF1">
    <property type="entry name" value="EXPORTED PROTEIN"/>
    <property type="match status" value="1"/>
</dbReference>
<reference evidence="5" key="1">
    <citation type="submission" date="2018-05" db="EMBL/GenBank/DDBJ databases">
        <title>Genome Sequencing of selected type strains of the family Eggerthellaceae.</title>
        <authorList>
            <person name="Danylec N."/>
            <person name="Stoll D.A."/>
            <person name="Doetsch A."/>
            <person name="Huch M."/>
        </authorList>
    </citation>
    <scope>NUCLEOTIDE SEQUENCE [LARGE SCALE GENOMIC DNA]</scope>
    <source>
        <strain evidence="5">DSM 27213</strain>
    </source>
</reference>
<dbReference type="EMBL" id="QIBW01000016">
    <property type="protein sequence ID" value="ROT88561.1"/>
    <property type="molecule type" value="Genomic_DNA"/>
</dbReference>
<feature type="region of interest" description="Disordered" evidence="2">
    <location>
        <begin position="489"/>
        <end position="518"/>
    </location>
</feature>